<comment type="similarity">
    <text evidence="1">Belongs to the peptidase S12 family.</text>
</comment>
<reference evidence="4 5" key="1">
    <citation type="submission" date="2015-04" db="EMBL/GenBank/DDBJ databases">
        <authorList>
            <person name="Heijne W.H."/>
            <person name="Fedorova N.D."/>
            <person name="Nierman W.C."/>
            <person name="Vollebregt A.W."/>
            <person name="Zhao Z."/>
            <person name="Wu L."/>
            <person name="Kumar M."/>
            <person name="Stam H."/>
            <person name="van den Berg M.A."/>
            <person name="Pel H.J."/>
        </authorList>
    </citation>
    <scope>NUCLEOTIDE SEQUENCE [LARGE SCALE GENOMIC DNA]</scope>
    <source>
        <strain evidence="4 5">CBS 393.64</strain>
    </source>
</reference>
<gene>
    <name evidence="4" type="ORF">T310_2161</name>
</gene>
<dbReference type="EMBL" id="LASV01000086">
    <property type="protein sequence ID" value="KKA23810.1"/>
    <property type="molecule type" value="Genomic_DNA"/>
</dbReference>
<dbReference type="RefSeq" id="XP_013330422.1">
    <property type="nucleotide sequence ID" value="XM_013474968.1"/>
</dbReference>
<dbReference type="Proteomes" id="UP000053958">
    <property type="component" value="Unassembled WGS sequence"/>
</dbReference>
<protein>
    <submittedName>
        <fullName evidence="4">Protein flp</fullName>
    </submittedName>
</protein>
<dbReference type="GeneID" id="25314512"/>
<sequence>MLLLAVFLTFLALWWTAQPCNTAQVPLINHSSQPSPLNDFEKVVNSTLDHFRTPGLAIAVVRGNETFVKGYGVADLSTLQPVTEHTHFVVGSTTKAFTAAAISLLVDDNDNFPQIQWDTPVHSIIPDDFVLSDDWSTAHVTIEDALSHRSGLPRHDYAWHFSNVSIVQAVRKMRHLPLTAPIRTRWQYCNLMFVAMAHLLETVTGQYLGDFLRERIWRPLGMEETFMSIPEAQAAGVELARGYEVNRTGGYEETGYQIWPQARGAGNIVSSAVDYAKWIRAMINRAPPISAAGHAALVRAHSIMTPDIQTPDSAPVTYGLGWFIHSYRGEVLVEHSGAQPGFGTGVFYLPGRQFGVALFGNNMMGGGAATQVLAYHLIDEFLGTPPEERFDWVSWGDRFVPNTTVTPDKLRSLYPSVPDPPLPPPAELSAYPGVYVHPAYPTLNITADCPPSASFLPPFPHRQGPSDTAKICIASLFNYKDRPVELVHVSGDFWVLGTELWGETLVGRAEFRLGPDASVRQLGVEFEPAMKEKIWYKRDVSLSR</sequence>
<evidence type="ECO:0000256" key="2">
    <source>
        <dbReference type="SAM" id="SignalP"/>
    </source>
</evidence>
<proteinExistence type="inferred from homology"/>
<dbReference type="PANTHER" id="PTHR46825">
    <property type="entry name" value="D-ALANYL-D-ALANINE-CARBOXYPEPTIDASE/ENDOPEPTIDASE AMPH"/>
    <property type="match status" value="1"/>
</dbReference>
<feature type="signal peptide" evidence="2">
    <location>
        <begin position="1"/>
        <end position="19"/>
    </location>
</feature>
<dbReference type="STRING" id="1408163.A0A0F4Z0D4"/>
<evidence type="ECO:0000256" key="1">
    <source>
        <dbReference type="ARBA" id="ARBA00038215"/>
    </source>
</evidence>
<dbReference type="SUPFAM" id="SSF56601">
    <property type="entry name" value="beta-lactamase/transpeptidase-like"/>
    <property type="match status" value="1"/>
</dbReference>
<organism evidence="4 5">
    <name type="scientific">Rasamsonia emersonii (strain ATCC 16479 / CBS 393.64 / IMI 116815)</name>
    <dbReference type="NCBI Taxonomy" id="1408163"/>
    <lineage>
        <taxon>Eukaryota</taxon>
        <taxon>Fungi</taxon>
        <taxon>Dikarya</taxon>
        <taxon>Ascomycota</taxon>
        <taxon>Pezizomycotina</taxon>
        <taxon>Eurotiomycetes</taxon>
        <taxon>Eurotiomycetidae</taxon>
        <taxon>Eurotiales</taxon>
        <taxon>Trichocomaceae</taxon>
        <taxon>Rasamsonia</taxon>
    </lineage>
</organism>
<keyword evidence="5" id="KW-1185">Reference proteome</keyword>
<dbReference type="Pfam" id="PF00144">
    <property type="entry name" value="Beta-lactamase"/>
    <property type="match status" value="1"/>
</dbReference>
<feature type="domain" description="Beta-lactamase-related" evidence="3">
    <location>
        <begin position="46"/>
        <end position="363"/>
    </location>
</feature>
<evidence type="ECO:0000313" key="4">
    <source>
        <dbReference type="EMBL" id="KKA23810.1"/>
    </source>
</evidence>
<dbReference type="AlphaFoldDB" id="A0A0F4Z0D4"/>
<dbReference type="PANTHER" id="PTHR46825:SF9">
    <property type="entry name" value="BETA-LACTAMASE-RELATED DOMAIN-CONTAINING PROTEIN"/>
    <property type="match status" value="1"/>
</dbReference>
<dbReference type="InterPro" id="IPR012338">
    <property type="entry name" value="Beta-lactam/transpept-like"/>
</dbReference>
<evidence type="ECO:0000259" key="3">
    <source>
        <dbReference type="Pfam" id="PF00144"/>
    </source>
</evidence>
<keyword evidence="2" id="KW-0732">Signal</keyword>
<dbReference type="InterPro" id="IPR050491">
    <property type="entry name" value="AmpC-like"/>
</dbReference>
<dbReference type="OrthoDB" id="5946976at2759"/>
<name>A0A0F4Z0D4_RASE3</name>
<feature type="chain" id="PRO_5002482249" evidence="2">
    <location>
        <begin position="20"/>
        <end position="544"/>
    </location>
</feature>
<evidence type="ECO:0000313" key="5">
    <source>
        <dbReference type="Proteomes" id="UP000053958"/>
    </source>
</evidence>
<accession>A0A0F4Z0D4</accession>
<dbReference type="Gene3D" id="3.40.710.10">
    <property type="entry name" value="DD-peptidase/beta-lactamase superfamily"/>
    <property type="match status" value="1"/>
</dbReference>
<dbReference type="InterPro" id="IPR001466">
    <property type="entry name" value="Beta-lactam-related"/>
</dbReference>
<comment type="caution">
    <text evidence="4">The sequence shown here is derived from an EMBL/GenBank/DDBJ whole genome shotgun (WGS) entry which is preliminary data.</text>
</comment>